<gene>
    <name evidence="2" type="ORF">RchiOBHm_Chr2g0131621</name>
</gene>
<sequence length="74" mass="8321">MWLFSASKVAYTQELGKTSFLNFLTQKFDSSRILLQVPSAALPFWQKLKSIGKHEQTSGDSVSSTSKVSKFDFN</sequence>
<organism evidence="2 3">
    <name type="scientific">Rosa chinensis</name>
    <name type="common">China rose</name>
    <dbReference type="NCBI Taxonomy" id="74649"/>
    <lineage>
        <taxon>Eukaryota</taxon>
        <taxon>Viridiplantae</taxon>
        <taxon>Streptophyta</taxon>
        <taxon>Embryophyta</taxon>
        <taxon>Tracheophyta</taxon>
        <taxon>Spermatophyta</taxon>
        <taxon>Magnoliopsida</taxon>
        <taxon>eudicotyledons</taxon>
        <taxon>Gunneridae</taxon>
        <taxon>Pentapetalae</taxon>
        <taxon>rosids</taxon>
        <taxon>fabids</taxon>
        <taxon>Rosales</taxon>
        <taxon>Rosaceae</taxon>
        <taxon>Rosoideae</taxon>
        <taxon>Rosoideae incertae sedis</taxon>
        <taxon>Rosa</taxon>
    </lineage>
</organism>
<feature type="compositionally biased region" description="Low complexity" evidence="1">
    <location>
        <begin position="58"/>
        <end position="68"/>
    </location>
</feature>
<evidence type="ECO:0000313" key="3">
    <source>
        <dbReference type="Proteomes" id="UP000238479"/>
    </source>
</evidence>
<dbReference type="Proteomes" id="UP000238479">
    <property type="component" value="Chromosome 2"/>
</dbReference>
<proteinExistence type="predicted"/>
<accession>A0A2P6RV53</accession>
<name>A0A2P6RV53_ROSCH</name>
<reference evidence="2 3" key="1">
    <citation type="journal article" date="2018" name="Nat. Genet.">
        <title>The Rosa genome provides new insights in the design of modern roses.</title>
        <authorList>
            <person name="Bendahmane M."/>
        </authorList>
    </citation>
    <scope>NUCLEOTIDE SEQUENCE [LARGE SCALE GENOMIC DNA]</scope>
    <source>
        <strain evidence="3">cv. Old Blush</strain>
    </source>
</reference>
<dbReference type="Gramene" id="PRQ50296">
    <property type="protein sequence ID" value="PRQ50296"/>
    <property type="gene ID" value="RchiOBHm_Chr2g0131621"/>
</dbReference>
<dbReference type="EMBL" id="PDCK01000040">
    <property type="protein sequence ID" value="PRQ50296.1"/>
    <property type="molecule type" value="Genomic_DNA"/>
</dbReference>
<protein>
    <submittedName>
        <fullName evidence="2">Uncharacterized protein</fullName>
    </submittedName>
</protein>
<evidence type="ECO:0000313" key="2">
    <source>
        <dbReference type="EMBL" id="PRQ50296.1"/>
    </source>
</evidence>
<feature type="region of interest" description="Disordered" evidence="1">
    <location>
        <begin position="52"/>
        <end position="74"/>
    </location>
</feature>
<evidence type="ECO:0000256" key="1">
    <source>
        <dbReference type="SAM" id="MobiDB-lite"/>
    </source>
</evidence>
<comment type="caution">
    <text evidence="2">The sequence shown here is derived from an EMBL/GenBank/DDBJ whole genome shotgun (WGS) entry which is preliminary data.</text>
</comment>
<dbReference type="AlphaFoldDB" id="A0A2P6RV53"/>
<keyword evidence="3" id="KW-1185">Reference proteome</keyword>